<evidence type="ECO:0000259" key="3">
    <source>
        <dbReference type="Pfam" id="PF04967"/>
    </source>
</evidence>
<evidence type="ECO:0000259" key="4">
    <source>
        <dbReference type="Pfam" id="PF24281"/>
    </source>
</evidence>
<organism evidence="5 6">
    <name type="scientific">Halomarina halobia</name>
    <dbReference type="NCBI Taxonomy" id="3033386"/>
    <lineage>
        <taxon>Archaea</taxon>
        <taxon>Methanobacteriati</taxon>
        <taxon>Methanobacteriota</taxon>
        <taxon>Stenosarchaea group</taxon>
        <taxon>Halobacteria</taxon>
        <taxon>Halobacteriales</taxon>
        <taxon>Natronomonadaceae</taxon>
        <taxon>Halomarina</taxon>
    </lineage>
</organism>
<dbReference type="Pfam" id="PF24281">
    <property type="entry name" value="HVO_2928_N"/>
    <property type="match status" value="1"/>
</dbReference>
<feature type="domain" description="HTH bat-type" evidence="3">
    <location>
        <begin position="182"/>
        <end position="229"/>
    </location>
</feature>
<evidence type="ECO:0000256" key="1">
    <source>
        <dbReference type="ARBA" id="ARBA00023015"/>
    </source>
</evidence>
<comment type="caution">
    <text evidence="5">The sequence shown here is derived from an EMBL/GenBank/DDBJ whole genome shotgun (WGS) entry which is preliminary data.</text>
</comment>
<dbReference type="PANTHER" id="PTHR34236">
    <property type="entry name" value="DIMETHYL SULFOXIDE REDUCTASE TRANSCRIPTIONAL ACTIVATOR"/>
    <property type="match status" value="1"/>
</dbReference>
<dbReference type="PANTHER" id="PTHR34236:SF1">
    <property type="entry name" value="DIMETHYL SULFOXIDE REDUCTASE TRANSCRIPTIONAL ACTIVATOR"/>
    <property type="match status" value="1"/>
</dbReference>
<dbReference type="GeneID" id="79317427"/>
<reference evidence="5 6" key="1">
    <citation type="journal article" date="2019" name="Int. J. Syst. Evol. Microbiol.">
        <title>The Global Catalogue of Microorganisms (GCM) 10K type strain sequencing project: providing services to taxonomists for standard genome sequencing and annotation.</title>
        <authorList>
            <consortium name="The Broad Institute Genomics Platform"/>
            <consortium name="The Broad Institute Genome Sequencing Center for Infectious Disease"/>
            <person name="Wu L."/>
            <person name="Ma J."/>
        </authorList>
    </citation>
    <scope>NUCLEOTIDE SEQUENCE [LARGE SCALE GENOMIC DNA]</scope>
    <source>
        <strain evidence="5 6">PSR21</strain>
    </source>
</reference>
<dbReference type="InterPro" id="IPR007050">
    <property type="entry name" value="HTH_bacterioopsin"/>
</dbReference>
<evidence type="ECO:0000313" key="6">
    <source>
        <dbReference type="Proteomes" id="UP001596547"/>
    </source>
</evidence>
<dbReference type="EMBL" id="JBHTBF010000003">
    <property type="protein sequence ID" value="MFC7318395.1"/>
    <property type="molecule type" value="Genomic_DNA"/>
</dbReference>
<gene>
    <name evidence="5" type="ORF">ACFQPE_16570</name>
</gene>
<feature type="domain" description="HVO-2928 N-terminal" evidence="4">
    <location>
        <begin position="3"/>
        <end position="169"/>
    </location>
</feature>
<accession>A0ABD6ADW2</accession>
<name>A0ABD6ADW2_9EURY</name>
<dbReference type="Pfam" id="PF04967">
    <property type="entry name" value="HTH_10"/>
    <property type="match status" value="1"/>
</dbReference>
<evidence type="ECO:0000256" key="2">
    <source>
        <dbReference type="ARBA" id="ARBA00023163"/>
    </source>
</evidence>
<keyword evidence="2" id="KW-0804">Transcription</keyword>
<dbReference type="Proteomes" id="UP001596547">
    <property type="component" value="Unassembled WGS sequence"/>
</dbReference>
<sequence>MKEYAFAVEYPPGVDPLADLFVEYPGAMAKSIACVVSDDSMWRVDRMTGPAEAIDAIEACALDPERCNECPPGDCASHREYEVLARDSTTCTYYSYRTDIDHCPSVPSLAADHLGDGVLYESVRRGRNYTWRVLVRRDVNVGRLFDALQDAYPDGVTVSLSHLRSPTHWGDEAISIADLPYEQREALEAAVEHGYYATPRAANTGDIAERLDVPQSTLQYRLQRAESWLANNFVSECLQP</sequence>
<dbReference type="AlphaFoldDB" id="A0ABD6ADW2"/>
<proteinExistence type="predicted"/>
<keyword evidence="6" id="KW-1185">Reference proteome</keyword>
<keyword evidence="1" id="KW-0805">Transcription regulation</keyword>
<dbReference type="Gene3D" id="1.10.10.10">
    <property type="entry name" value="Winged helix-like DNA-binding domain superfamily/Winged helix DNA-binding domain"/>
    <property type="match status" value="1"/>
</dbReference>
<evidence type="ECO:0000313" key="5">
    <source>
        <dbReference type="EMBL" id="MFC7318395.1"/>
    </source>
</evidence>
<dbReference type="InterPro" id="IPR056529">
    <property type="entry name" value="HVO_2928_N"/>
</dbReference>
<dbReference type="RefSeq" id="WP_276305815.1">
    <property type="nucleotide sequence ID" value="NZ_CP119993.1"/>
</dbReference>
<dbReference type="InterPro" id="IPR036388">
    <property type="entry name" value="WH-like_DNA-bd_sf"/>
</dbReference>
<protein>
    <submittedName>
        <fullName evidence="5">Helix-turn-helix domain-containing protein</fullName>
    </submittedName>
</protein>